<accession>A0AAV4TQE9</accession>
<keyword evidence="2" id="KW-1185">Reference proteome</keyword>
<sequence>MVHGKAGCNGHLAQLNQDRFSEKALFAPTLQYGPYMLVYHPILAVSYPDERELIHSPVTLMGPPVKRQNLWQSGPLRDVQEEAQLGF</sequence>
<reference evidence="1 2" key="1">
    <citation type="submission" date="2021-06" db="EMBL/GenBank/DDBJ databases">
        <title>Caerostris darwini draft genome.</title>
        <authorList>
            <person name="Kono N."/>
            <person name="Arakawa K."/>
        </authorList>
    </citation>
    <scope>NUCLEOTIDE SEQUENCE [LARGE SCALE GENOMIC DNA]</scope>
</reference>
<dbReference type="AlphaFoldDB" id="A0AAV4TQE9"/>
<organism evidence="1 2">
    <name type="scientific">Caerostris darwini</name>
    <dbReference type="NCBI Taxonomy" id="1538125"/>
    <lineage>
        <taxon>Eukaryota</taxon>
        <taxon>Metazoa</taxon>
        <taxon>Ecdysozoa</taxon>
        <taxon>Arthropoda</taxon>
        <taxon>Chelicerata</taxon>
        <taxon>Arachnida</taxon>
        <taxon>Araneae</taxon>
        <taxon>Araneomorphae</taxon>
        <taxon>Entelegynae</taxon>
        <taxon>Araneoidea</taxon>
        <taxon>Araneidae</taxon>
        <taxon>Caerostris</taxon>
    </lineage>
</organism>
<name>A0AAV4TQE9_9ARAC</name>
<protein>
    <submittedName>
        <fullName evidence="1">Uncharacterized protein</fullName>
    </submittedName>
</protein>
<dbReference type="EMBL" id="BPLQ01009878">
    <property type="protein sequence ID" value="GIY47162.1"/>
    <property type="molecule type" value="Genomic_DNA"/>
</dbReference>
<proteinExistence type="predicted"/>
<dbReference type="Proteomes" id="UP001054837">
    <property type="component" value="Unassembled WGS sequence"/>
</dbReference>
<comment type="caution">
    <text evidence="1">The sequence shown here is derived from an EMBL/GenBank/DDBJ whole genome shotgun (WGS) entry which is preliminary data.</text>
</comment>
<evidence type="ECO:0000313" key="2">
    <source>
        <dbReference type="Proteomes" id="UP001054837"/>
    </source>
</evidence>
<evidence type="ECO:0000313" key="1">
    <source>
        <dbReference type="EMBL" id="GIY47162.1"/>
    </source>
</evidence>
<gene>
    <name evidence="1" type="ORF">CDAR_96211</name>
</gene>